<evidence type="ECO:0000313" key="2">
    <source>
        <dbReference type="Proteomes" id="UP001060085"/>
    </source>
</evidence>
<proteinExistence type="predicted"/>
<reference evidence="2" key="1">
    <citation type="journal article" date="2023" name="Nat. Plants">
        <title>Single-cell RNA sequencing provides a high-resolution roadmap for understanding the multicellular compartmentation of specialized metabolism.</title>
        <authorList>
            <person name="Sun S."/>
            <person name="Shen X."/>
            <person name="Li Y."/>
            <person name="Li Y."/>
            <person name="Wang S."/>
            <person name="Li R."/>
            <person name="Zhang H."/>
            <person name="Shen G."/>
            <person name="Guo B."/>
            <person name="Wei J."/>
            <person name="Xu J."/>
            <person name="St-Pierre B."/>
            <person name="Chen S."/>
            <person name="Sun C."/>
        </authorList>
    </citation>
    <scope>NUCLEOTIDE SEQUENCE [LARGE SCALE GENOMIC DNA]</scope>
</reference>
<accession>A0ACC0A752</accession>
<dbReference type="Proteomes" id="UP001060085">
    <property type="component" value="Linkage Group LG06"/>
</dbReference>
<evidence type="ECO:0000313" key="1">
    <source>
        <dbReference type="EMBL" id="KAI5656725.1"/>
    </source>
</evidence>
<name>A0ACC0A752_CATRO</name>
<keyword evidence="2" id="KW-1185">Reference proteome</keyword>
<organism evidence="1 2">
    <name type="scientific">Catharanthus roseus</name>
    <name type="common">Madagascar periwinkle</name>
    <name type="synonym">Vinca rosea</name>
    <dbReference type="NCBI Taxonomy" id="4058"/>
    <lineage>
        <taxon>Eukaryota</taxon>
        <taxon>Viridiplantae</taxon>
        <taxon>Streptophyta</taxon>
        <taxon>Embryophyta</taxon>
        <taxon>Tracheophyta</taxon>
        <taxon>Spermatophyta</taxon>
        <taxon>Magnoliopsida</taxon>
        <taxon>eudicotyledons</taxon>
        <taxon>Gunneridae</taxon>
        <taxon>Pentapetalae</taxon>
        <taxon>asterids</taxon>
        <taxon>lamiids</taxon>
        <taxon>Gentianales</taxon>
        <taxon>Apocynaceae</taxon>
        <taxon>Rauvolfioideae</taxon>
        <taxon>Vinceae</taxon>
        <taxon>Catharanthinae</taxon>
        <taxon>Catharanthus</taxon>
    </lineage>
</organism>
<protein>
    <submittedName>
        <fullName evidence="1">Uncharacterized protein</fullName>
    </submittedName>
</protein>
<comment type="caution">
    <text evidence="1">The sequence shown here is derived from an EMBL/GenBank/DDBJ whole genome shotgun (WGS) entry which is preliminary data.</text>
</comment>
<gene>
    <name evidence="1" type="ORF">M9H77_25518</name>
</gene>
<sequence>MVVAMDSMLMVETTMEMETSVLKDINGVGNFSSYAKSYGHTSYDDYGGYDGHNANYDYYEHSPYDCYERNRRQRRNMEKELGAILEELSISLSLNPSLMCYEVSRGIIIVFRVLSVSIYGDLCTISFGGGLFLVVPYVSKYLSSHVSLEEQLMNSGVKFDPSCYGFGMLDNASFVDPNIVGFGLECALFDVLQDKYIGKYDEQCDYVLPILDYQTHDPFDSPSGDASIFTLGLTLDAPSHPSGAGTSYVQHDPFDSLGGDDKIFTLGLTLDASHVRPPSSVVGTSYAPPPLSAVGLPFDAPPPPREAGLSMPRIFIFRASSSDSKKYGDELADEENDEDGDDIDGDYDVSIASDDENGDNDEEDDVSTPKNTLKLQ</sequence>
<dbReference type="EMBL" id="CM044706">
    <property type="protein sequence ID" value="KAI5656725.1"/>
    <property type="molecule type" value="Genomic_DNA"/>
</dbReference>